<dbReference type="InterPro" id="IPR000792">
    <property type="entry name" value="Tscrpt_reg_LuxR_C"/>
</dbReference>
<protein>
    <submittedName>
        <fullName evidence="5">DNA-binding CsgD family transcriptional regulator</fullName>
    </submittedName>
</protein>
<evidence type="ECO:0000259" key="4">
    <source>
        <dbReference type="PROSITE" id="PS50043"/>
    </source>
</evidence>
<dbReference type="Gene3D" id="3.30.450.40">
    <property type="match status" value="1"/>
</dbReference>
<name>A0AAJ1X3U1_9ACTN</name>
<evidence type="ECO:0000256" key="3">
    <source>
        <dbReference type="ARBA" id="ARBA00023163"/>
    </source>
</evidence>
<evidence type="ECO:0000256" key="2">
    <source>
        <dbReference type="ARBA" id="ARBA00023125"/>
    </source>
</evidence>
<dbReference type="InterPro" id="IPR029016">
    <property type="entry name" value="GAF-like_dom_sf"/>
</dbReference>
<dbReference type="RefSeq" id="WP_307205100.1">
    <property type="nucleotide sequence ID" value="NZ_JAUTAN010000001.1"/>
</dbReference>
<dbReference type="PRINTS" id="PR00038">
    <property type="entry name" value="HTHLUXR"/>
</dbReference>
<dbReference type="InterPro" id="IPR036388">
    <property type="entry name" value="WH-like_DNA-bd_sf"/>
</dbReference>
<evidence type="ECO:0000313" key="6">
    <source>
        <dbReference type="Proteomes" id="UP001239215"/>
    </source>
</evidence>
<gene>
    <name evidence="5" type="ORF">QE405_004058</name>
</gene>
<dbReference type="EMBL" id="JAUTAN010000001">
    <property type="protein sequence ID" value="MDQ1106774.1"/>
    <property type="molecule type" value="Genomic_DNA"/>
</dbReference>
<dbReference type="SMART" id="SM00421">
    <property type="entry name" value="HTH_LUXR"/>
    <property type="match status" value="1"/>
</dbReference>
<keyword evidence="1" id="KW-0805">Transcription regulation</keyword>
<dbReference type="PANTHER" id="PTHR44688">
    <property type="entry name" value="DNA-BINDING TRANSCRIPTIONAL ACTIVATOR DEVR_DOSR"/>
    <property type="match status" value="1"/>
</dbReference>
<dbReference type="CDD" id="cd06170">
    <property type="entry name" value="LuxR_C_like"/>
    <property type="match status" value="1"/>
</dbReference>
<proteinExistence type="predicted"/>
<dbReference type="SUPFAM" id="SSF55781">
    <property type="entry name" value="GAF domain-like"/>
    <property type="match status" value="1"/>
</dbReference>
<dbReference type="PANTHER" id="PTHR44688:SF16">
    <property type="entry name" value="DNA-BINDING TRANSCRIPTIONAL ACTIVATOR DEVR_DOSR"/>
    <property type="match status" value="1"/>
</dbReference>
<dbReference type="AlphaFoldDB" id="A0AAJ1X3U1"/>
<organism evidence="5 6">
    <name type="scientific">Nocardioides zeae</name>
    <dbReference type="NCBI Taxonomy" id="1457234"/>
    <lineage>
        <taxon>Bacteria</taxon>
        <taxon>Bacillati</taxon>
        <taxon>Actinomycetota</taxon>
        <taxon>Actinomycetes</taxon>
        <taxon>Propionibacteriales</taxon>
        <taxon>Nocardioidaceae</taxon>
        <taxon>Nocardioides</taxon>
    </lineage>
</organism>
<dbReference type="GO" id="GO:0006355">
    <property type="term" value="P:regulation of DNA-templated transcription"/>
    <property type="evidence" value="ECO:0007669"/>
    <property type="project" value="InterPro"/>
</dbReference>
<sequence>MQRPTPDVTAVLNRGLGEALRRTGLPIGFAGLVNPDRRSFVISASRGLQTSSLVNLTVRSGEGLGGRTLAAARPTAVSDYASARGITKRYHREVSPEGLVSVISLPIALPGSPVSAVLYLAERRRTDFGSVLADRLRPVVAELAREIHIESEVARRAAPAAAPAMAPELYAELVDLMGTTTDPRARERLAALLGGTRAGTDDEAAGGEVRLTPRERDVVRGAGEGLSNAAVAHRLGLTEQTVKSYMKGAMAKLGVANRVQAANVARRHGLL</sequence>
<evidence type="ECO:0000256" key="1">
    <source>
        <dbReference type="ARBA" id="ARBA00023015"/>
    </source>
</evidence>
<dbReference type="SUPFAM" id="SSF46894">
    <property type="entry name" value="C-terminal effector domain of the bipartite response regulators"/>
    <property type="match status" value="1"/>
</dbReference>
<keyword evidence="3" id="KW-0804">Transcription</keyword>
<reference evidence="5" key="1">
    <citation type="submission" date="2023-07" db="EMBL/GenBank/DDBJ databases">
        <title>Functional and genomic diversity of the sorghum phyllosphere microbiome.</title>
        <authorList>
            <person name="Shade A."/>
        </authorList>
    </citation>
    <scope>NUCLEOTIDE SEQUENCE</scope>
    <source>
        <strain evidence="5">SORGH_AS_1067</strain>
    </source>
</reference>
<dbReference type="Proteomes" id="UP001239215">
    <property type="component" value="Unassembled WGS sequence"/>
</dbReference>
<dbReference type="PROSITE" id="PS50043">
    <property type="entry name" value="HTH_LUXR_2"/>
    <property type="match status" value="1"/>
</dbReference>
<keyword evidence="2 5" id="KW-0238">DNA-binding</keyword>
<comment type="caution">
    <text evidence="5">The sequence shown here is derived from an EMBL/GenBank/DDBJ whole genome shotgun (WGS) entry which is preliminary data.</text>
</comment>
<dbReference type="Gene3D" id="1.10.10.10">
    <property type="entry name" value="Winged helix-like DNA-binding domain superfamily/Winged helix DNA-binding domain"/>
    <property type="match status" value="1"/>
</dbReference>
<dbReference type="InterPro" id="IPR016032">
    <property type="entry name" value="Sig_transdc_resp-reg_C-effctor"/>
</dbReference>
<evidence type="ECO:0000313" key="5">
    <source>
        <dbReference type="EMBL" id="MDQ1106774.1"/>
    </source>
</evidence>
<feature type="domain" description="HTH luxR-type" evidence="4">
    <location>
        <begin position="204"/>
        <end position="269"/>
    </location>
</feature>
<dbReference type="GO" id="GO:0003677">
    <property type="term" value="F:DNA binding"/>
    <property type="evidence" value="ECO:0007669"/>
    <property type="project" value="UniProtKB-KW"/>
</dbReference>
<dbReference type="Pfam" id="PF00196">
    <property type="entry name" value="GerE"/>
    <property type="match status" value="1"/>
</dbReference>
<accession>A0AAJ1X3U1</accession>